<sequence length="360" mass="41519">MQNKKTSITVMQYIFIIQGIQIGPGILSLPKVIAEKAGPDGWISIFIGGIMSMLASILFILVAKTIPHDSPSTLLKRLFGKYVGGGIRYIYILYFSLYYWIVLVKSMLFTKNWFLSNTPDYVIIFLFCVPTYVLLKKGLQIVGRYCELMFFMTMWLPFILLLPLSEGNWLHFLPILKDGFTPILQAVPTLIYSYLGFEICFFLYPFLQQKKYAIHGVIIANLITMSVYAFVTIICFYTFSPNSITQFTQPILNLLKLIEFRFLERFDMIWLSIYLLVVSTSWIAFLQGVLLLIKGSDTKKNFSLLGLLLAGGIAVIIISPSWQQSEGYQNIISHIGFIVAYIFPFIFWLYSKVFYKYIRR</sequence>
<proteinExistence type="inferred from homology"/>
<dbReference type="GO" id="GO:0009847">
    <property type="term" value="P:spore germination"/>
    <property type="evidence" value="ECO:0007669"/>
    <property type="project" value="InterPro"/>
</dbReference>
<protein>
    <submittedName>
        <fullName evidence="9">Spore gernimation protein</fullName>
    </submittedName>
</protein>
<feature type="transmembrane region" description="Helical" evidence="8">
    <location>
        <begin position="302"/>
        <end position="319"/>
    </location>
</feature>
<keyword evidence="6 8" id="KW-1133">Transmembrane helix</keyword>
<evidence type="ECO:0000313" key="10">
    <source>
        <dbReference type="Proteomes" id="UP000321735"/>
    </source>
</evidence>
<keyword evidence="4" id="KW-0309">Germination</keyword>
<feature type="transmembrane region" description="Helical" evidence="8">
    <location>
        <begin position="41"/>
        <end position="62"/>
    </location>
</feature>
<comment type="similarity">
    <text evidence="2">Belongs to the amino acid-polyamine-organocation (APC) superfamily. Spore germination protein (SGP) (TC 2.A.3.9) family.</text>
</comment>
<name>A0A9X7QMY7_BACCE</name>
<evidence type="ECO:0000256" key="2">
    <source>
        <dbReference type="ARBA" id="ARBA00007998"/>
    </source>
</evidence>
<feature type="transmembrane region" description="Helical" evidence="8">
    <location>
        <begin position="269"/>
        <end position="293"/>
    </location>
</feature>
<evidence type="ECO:0000256" key="7">
    <source>
        <dbReference type="ARBA" id="ARBA00023136"/>
    </source>
</evidence>
<evidence type="ECO:0000256" key="5">
    <source>
        <dbReference type="ARBA" id="ARBA00022692"/>
    </source>
</evidence>
<organism evidence="9 10">
    <name type="scientific">Bacillus cereus</name>
    <dbReference type="NCBI Taxonomy" id="1396"/>
    <lineage>
        <taxon>Bacteria</taxon>
        <taxon>Bacillati</taxon>
        <taxon>Bacillota</taxon>
        <taxon>Bacilli</taxon>
        <taxon>Bacillales</taxon>
        <taxon>Bacillaceae</taxon>
        <taxon>Bacillus</taxon>
        <taxon>Bacillus cereus group</taxon>
    </lineage>
</organism>
<evidence type="ECO:0000256" key="4">
    <source>
        <dbReference type="ARBA" id="ARBA00022544"/>
    </source>
</evidence>
<dbReference type="InterPro" id="IPR004761">
    <property type="entry name" value="Spore_GerAB"/>
</dbReference>
<dbReference type="AlphaFoldDB" id="A0A9X7QMY7"/>
<dbReference type="NCBIfam" id="TIGR00912">
    <property type="entry name" value="2A0309"/>
    <property type="match status" value="1"/>
</dbReference>
<comment type="subcellular location">
    <subcellularLocation>
        <location evidence="1">Membrane</location>
        <topology evidence="1">Multi-pass membrane protein</topology>
    </subcellularLocation>
</comment>
<dbReference type="RefSeq" id="WP_208742873.1">
    <property type="nucleotide sequence ID" value="NZ_CP031778.1"/>
</dbReference>
<dbReference type="GO" id="GO:0016020">
    <property type="term" value="C:membrane"/>
    <property type="evidence" value="ECO:0007669"/>
    <property type="project" value="UniProtKB-SubCell"/>
</dbReference>
<evidence type="ECO:0000256" key="1">
    <source>
        <dbReference type="ARBA" id="ARBA00004141"/>
    </source>
</evidence>
<reference evidence="9 10" key="1">
    <citation type="journal article" date="2019" name="Ecotoxicol. Environ. Saf.">
        <title>Microbial characterization of heavy metal resistant bacterial strains isolated from an electroplating wastewater treatment plant.</title>
        <authorList>
            <person name="Cai X."/>
            <person name="Zheng X."/>
            <person name="Zhang D."/>
            <person name="Iqbal W."/>
            <person name="Liu C."/>
            <person name="Yang B."/>
            <person name="Zhao X."/>
            <person name="Lu X."/>
            <person name="Mao Y."/>
        </authorList>
    </citation>
    <scope>NUCLEOTIDE SEQUENCE [LARGE SCALE GENOMIC DNA]</scope>
    <source>
        <strain evidence="9 10">Co1-1</strain>
    </source>
</reference>
<evidence type="ECO:0000313" key="9">
    <source>
        <dbReference type="EMBL" id="QDZ76989.1"/>
    </source>
</evidence>
<feature type="transmembrane region" description="Helical" evidence="8">
    <location>
        <begin position="113"/>
        <end position="135"/>
    </location>
</feature>
<dbReference type="EMBL" id="CP031778">
    <property type="protein sequence ID" value="QDZ76989.1"/>
    <property type="molecule type" value="Genomic_DNA"/>
</dbReference>
<feature type="transmembrane region" description="Helical" evidence="8">
    <location>
        <begin position="183"/>
        <end position="204"/>
    </location>
</feature>
<keyword evidence="3" id="KW-0813">Transport</keyword>
<dbReference type="Proteomes" id="UP000321735">
    <property type="component" value="Chromosome"/>
</dbReference>
<dbReference type="Pfam" id="PF03845">
    <property type="entry name" value="Spore_permease"/>
    <property type="match status" value="1"/>
</dbReference>
<dbReference type="PANTHER" id="PTHR34975:SF2">
    <property type="entry name" value="SPORE GERMINATION PROTEIN A2"/>
    <property type="match status" value="1"/>
</dbReference>
<feature type="transmembrane region" description="Helical" evidence="8">
    <location>
        <begin position="12"/>
        <end position="29"/>
    </location>
</feature>
<evidence type="ECO:0000256" key="6">
    <source>
        <dbReference type="ARBA" id="ARBA00022989"/>
    </source>
</evidence>
<gene>
    <name evidence="9" type="ORF">D0437_29820</name>
</gene>
<dbReference type="Gene3D" id="1.20.1740.10">
    <property type="entry name" value="Amino acid/polyamine transporter I"/>
    <property type="match status" value="1"/>
</dbReference>
<feature type="transmembrane region" description="Helical" evidence="8">
    <location>
        <begin position="331"/>
        <end position="350"/>
    </location>
</feature>
<evidence type="ECO:0000256" key="3">
    <source>
        <dbReference type="ARBA" id="ARBA00022448"/>
    </source>
</evidence>
<feature type="transmembrane region" description="Helical" evidence="8">
    <location>
        <begin position="82"/>
        <end position="101"/>
    </location>
</feature>
<dbReference type="PANTHER" id="PTHR34975">
    <property type="entry name" value="SPORE GERMINATION PROTEIN A2"/>
    <property type="match status" value="1"/>
</dbReference>
<evidence type="ECO:0000256" key="8">
    <source>
        <dbReference type="SAM" id="Phobius"/>
    </source>
</evidence>
<feature type="transmembrane region" description="Helical" evidence="8">
    <location>
        <begin position="142"/>
        <end position="163"/>
    </location>
</feature>
<keyword evidence="5 8" id="KW-0812">Transmembrane</keyword>
<keyword evidence="7 8" id="KW-0472">Membrane</keyword>
<accession>A0A9X7QMY7</accession>
<feature type="transmembrane region" description="Helical" evidence="8">
    <location>
        <begin position="216"/>
        <end position="239"/>
    </location>
</feature>